<reference evidence="2" key="1">
    <citation type="journal article" date="2015" name="Nature">
        <title>Complex archaea that bridge the gap between prokaryotes and eukaryotes.</title>
        <authorList>
            <person name="Spang A."/>
            <person name="Saw J.H."/>
            <person name="Jorgensen S.L."/>
            <person name="Zaremba-Niedzwiedzka K."/>
            <person name="Martijn J."/>
            <person name="Lind A.E."/>
            <person name="van Eijk R."/>
            <person name="Schleper C."/>
            <person name="Guy L."/>
            <person name="Ettema T.J."/>
        </authorList>
    </citation>
    <scope>NUCLEOTIDE SEQUENCE</scope>
</reference>
<dbReference type="AlphaFoldDB" id="A0A0F9A9C3"/>
<dbReference type="GO" id="GO:0003934">
    <property type="term" value="F:GTP cyclohydrolase I activity"/>
    <property type="evidence" value="ECO:0007669"/>
    <property type="project" value="InterPro"/>
</dbReference>
<dbReference type="InterPro" id="IPR022838">
    <property type="entry name" value="GTP_cyclohydrolase_FolE2"/>
</dbReference>
<comment type="caution">
    <text evidence="2">The sequence shown here is derived from an EMBL/GenBank/DDBJ whole genome shotgun (WGS) entry which is preliminary data.</text>
</comment>
<dbReference type="Gene3D" id="3.10.270.10">
    <property type="entry name" value="Urate Oxidase"/>
    <property type="match status" value="1"/>
</dbReference>
<gene>
    <name evidence="2" type="ORF">LCGC14_2876890</name>
</gene>
<name>A0A0F9A9C3_9ZZZZ</name>
<dbReference type="EMBL" id="LAZR01056004">
    <property type="protein sequence ID" value="KKK75124.1"/>
    <property type="molecule type" value="Genomic_DNA"/>
</dbReference>
<organism evidence="2">
    <name type="scientific">marine sediment metagenome</name>
    <dbReference type="NCBI Taxonomy" id="412755"/>
    <lineage>
        <taxon>unclassified sequences</taxon>
        <taxon>metagenomes</taxon>
        <taxon>ecological metagenomes</taxon>
    </lineage>
</organism>
<dbReference type="HAMAP" id="MF_01527_B">
    <property type="entry name" value="GTP_cyclohydrol_B"/>
    <property type="match status" value="1"/>
</dbReference>
<sequence length="270" mass="30601">MADKVDRNTLPDIQNVSDTRGKFIGRAGVTNVHIPLKISQKDNVIAQPVQASVSMYVSVAEEAKGANMSRFLETLMIYESETLTSQGLEQIIEDMLKRLESRDGYISIGFKYFMQRLAPVSKSRGTQGYDIAFIGKKVNDKYIFVMEVSAMGTNLCPCSKEISQYGAHNQRNTVRIRLVPTEDFFWIEDIIDAIEGEMSSPIYPLLKREDEKFVTETAYENPKFVEDLARDVALMLDAKGVEHYHVRSTAEESIHFHNATATISKEWVLE</sequence>
<protein>
    <recommendedName>
        <fullName evidence="3">GTP cyclohydrolase I</fullName>
    </recommendedName>
</protein>
<dbReference type="PANTHER" id="PTHR36445">
    <property type="entry name" value="GTP CYCLOHYDROLASE MPTA"/>
    <property type="match status" value="1"/>
</dbReference>
<accession>A0A0F9A9C3</accession>
<evidence type="ECO:0008006" key="3">
    <source>
        <dbReference type="Google" id="ProtNLM"/>
    </source>
</evidence>
<dbReference type="PANTHER" id="PTHR36445:SF1">
    <property type="entry name" value="GTP CYCLOHYDROLASE MPTA"/>
    <property type="match status" value="1"/>
</dbReference>
<dbReference type="NCBIfam" id="NF010200">
    <property type="entry name" value="PRK13674.1-1"/>
    <property type="match status" value="1"/>
</dbReference>
<evidence type="ECO:0000256" key="1">
    <source>
        <dbReference type="ARBA" id="ARBA00022801"/>
    </source>
</evidence>
<dbReference type="Pfam" id="PF02649">
    <property type="entry name" value="GCHY-1"/>
    <property type="match status" value="1"/>
</dbReference>
<dbReference type="InterPro" id="IPR003801">
    <property type="entry name" value="GTP_cyclohydrolase_FolE2/MptA"/>
</dbReference>
<keyword evidence="1" id="KW-0378">Hydrolase</keyword>
<proteinExistence type="inferred from homology"/>
<evidence type="ECO:0000313" key="2">
    <source>
        <dbReference type="EMBL" id="KKK75124.1"/>
    </source>
</evidence>